<dbReference type="Proteomes" id="UP001152795">
    <property type="component" value="Unassembled WGS sequence"/>
</dbReference>
<evidence type="ECO:0000256" key="2">
    <source>
        <dbReference type="SAM" id="Phobius"/>
    </source>
</evidence>
<reference evidence="3" key="1">
    <citation type="submission" date="2020-04" db="EMBL/GenBank/DDBJ databases">
        <authorList>
            <person name="Alioto T."/>
            <person name="Alioto T."/>
            <person name="Gomez Garrido J."/>
        </authorList>
    </citation>
    <scope>NUCLEOTIDE SEQUENCE</scope>
    <source>
        <strain evidence="3">A484AB</strain>
    </source>
</reference>
<keyword evidence="2" id="KW-0472">Membrane</keyword>
<gene>
    <name evidence="3" type="ORF">PACLA_8A080562</name>
</gene>
<feature type="region of interest" description="Disordered" evidence="1">
    <location>
        <begin position="94"/>
        <end position="126"/>
    </location>
</feature>
<dbReference type="AlphaFoldDB" id="A0A7D9DTW6"/>
<keyword evidence="4" id="KW-1185">Reference proteome</keyword>
<accession>A0A7D9DTW6</accession>
<name>A0A7D9DTW6_PARCT</name>
<evidence type="ECO:0000313" key="3">
    <source>
        <dbReference type="EMBL" id="CAB3991379.1"/>
    </source>
</evidence>
<evidence type="ECO:0000256" key="1">
    <source>
        <dbReference type="SAM" id="MobiDB-lite"/>
    </source>
</evidence>
<organism evidence="3 4">
    <name type="scientific">Paramuricea clavata</name>
    <name type="common">Red gorgonian</name>
    <name type="synonym">Violescent sea-whip</name>
    <dbReference type="NCBI Taxonomy" id="317549"/>
    <lineage>
        <taxon>Eukaryota</taxon>
        <taxon>Metazoa</taxon>
        <taxon>Cnidaria</taxon>
        <taxon>Anthozoa</taxon>
        <taxon>Octocorallia</taxon>
        <taxon>Malacalcyonacea</taxon>
        <taxon>Plexauridae</taxon>
        <taxon>Paramuricea</taxon>
    </lineage>
</organism>
<proteinExistence type="predicted"/>
<feature type="region of interest" description="Disordered" evidence="1">
    <location>
        <begin position="36"/>
        <end position="61"/>
    </location>
</feature>
<sequence length="412" mass="45501">MTSEKKSVSEDSNMTDYANLAFNPYAISTDDLTFSTFGGGEPTKNGKPMENGGFEPESFVETNPHYEDTAEVVEKAGLGGTGRRKKENVVYEAAGYKKKPKSEKRPEPPRIRASNLPPRPAEDWSGIAKNTNNTRWKLPFLILCILVVICLVGTPLGVLAYFNDEECSCNNNSPQTQQLTQGGNYTSRLNDVENEFAKNFREIFARLDTMNAVLDDLQRTQRIQEEKRTQTNETTNMVQKQLKTAIQTINSTLHIKLQNVNYNVSSLSKDIEELRNISKQMGPRGFNGTQGPQGPQGLSGLQGPMGVQGVGNLSACIVDEKVVHGTLAFQGLGKVTVSYDKRPGWKVMSAVCSTRVDAGAVHNVLSIENNQYKCTCAGESTYSLFKPTEIDAQSNSKKVDCVIIYWECPELT</sequence>
<dbReference type="OrthoDB" id="10072310at2759"/>
<comment type="caution">
    <text evidence="3">The sequence shown here is derived from an EMBL/GenBank/DDBJ whole genome shotgun (WGS) entry which is preliminary data.</text>
</comment>
<dbReference type="EMBL" id="CACRXK020001839">
    <property type="protein sequence ID" value="CAB3991379.1"/>
    <property type="molecule type" value="Genomic_DNA"/>
</dbReference>
<keyword evidence="2" id="KW-0812">Transmembrane</keyword>
<protein>
    <submittedName>
        <fullName evidence="3">Uncharacterized protein</fullName>
    </submittedName>
</protein>
<feature type="transmembrane region" description="Helical" evidence="2">
    <location>
        <begin position="138"/>
        <end position="162"/>
    </location>
</feature>
<dbReference type="Gene3D" id="1.20.5.320">
    <property type="entry name" value="6-Phosphogluconate Dehydrogenase, domain 3"/>
    <property type="match status" value="1"/>
</dbReference>
<evidence type="ECO:0000313" key="4">
    <source>
        <dbReference type="Proteomes" id="UP001152795"/>
    </source>
</evidence>
<keyword evidence="2" id="KW-1133">Transmembrane helix</keyword>